<reference evidence="2" key="2">
    <citation type="submission" date="2014-05" db="EMBL/GenBank/DDBJ databases">
        <title>The genome and life-stage specific transcriptomes of Globodera pallida elucidate key aspects of plant parasitism by a cyst nematode.</title>
        <authorList>
            <person name="Cotton J.A."/>
            <person name="Lilley C.J."/>
            <person name="Jones L.M."/>
            <person name="Kikuchi T."/>
            <person name="Reid A.J."/>
            <person name="Thorpe P."/>
            <person name="Tsai I.J."/>
            <person name="Beasley H."/>
            <person name="Blok V."/>
            <person name="Cock P.J.A."/>
            <person name="Van den Akker S.E."/>
            <person name="Holroyd N."/>
            <person name="Hunt M."/>
            <person name="Mantelin S."/>
            <person name="Naghra H."/>
            <person name="Pain A."/>
            <person name="Palomares-Rius J.E."/>
            <person name="Zarowiecki M."/>
            <person name="Berriman M."/>
            <person name="Jones J.T."/>
            <person name="Urwin P.E."/>
        </authorList>
    </citation>
    <scope>NUCLEOTIDE SEQUENCE [LARGE SCALE GENOMIC DNA]</scope>
    <source>
        <strain evidence="2">Lindley</strain>
    </source>
</reference>
<feature type="compositionally biased region" description="Polar residues" evidence="1">
    <location>
        <begin position="98"/>
        <end position="107"/>
    </location>
</feature>
<evidence type="ECO:0000313" key="3">
    <source>
        <dbReference type="WBParaSite" id="GPLIN_001486300"/>
    </source>
</evidence>
<feature type="compositionally biased region" description="Basic and acidic residues" evidence="1">
    <location>
        <begin position="129"/>
        <end position="138"/>
    </location>
</feature>
<evidence type="ECO:0000313" key="2">
    <source>
        <dbReference type="Proteomes" id="UP000050741"/>
    </source>
</evidence>
<feature type="compositionally biased region" description="Basic and acidic residues" evidence="1">
    <location>
        <begin position="69"/>
        <end position="87"/>
    </location>
</feature>
<sequence length="375" mass="41535">MSEEPTATQERSGEKEGTRDKGGPASRIPGHRPHGGASGSQQAEEHQTESELRSGGSTHRSSTATGVQRKTEELRRTRHGHSQEPPEKKKKFSEYRFLQSNPDQQPMDNDDSNDLEQLMFDELGDEAEDQKPERRVTIDESDNESDWRNDLHLSESSEEEDNGKEDQKEEEEPARKERSPAAKHARVLPPARCGGCGLIGHSQGDAMKCPKVNPRRRAEMDTKKAKTYADRARKGTQPAALPVICSSAKRAAKAGGIAAAQATERMSRDVACALSRAAEVESRYKRIGTALRESVSQFAQTAQMMAEAAKRMGEVLEAMIPKMRAVLSLGAKKTQDSKEFWEELERVELAAASPYRDDSHAFDKLHQTARSALSK</sequence>
<dbReference type="Proteomes" id="UP000050741">
    <property type="component" value="Unassembled WGS sequence"/>
</dbReference>
<protein>
    <submittedName>
        <fullName evidence="3">Band_3_cyto domain-containing protein</fullName>
    </submittedName>
</protein>
<feature type="compositionally biased region" description="Polar residues" evidence="1">
    <location>
        <begin position="55"/>
        <end position="68"/>
    </location>
</feature>
<feature type="compositionally biased region" description="Acidic residues" evidence="1">
    <location>
        <begin position="156"/>
        <end position="172"/>
    </location>
</feature>
<reference evidence="3" key="3">
    <citation type="submission" date="2016-06" db="UniProtKB">
        <authorList>
            <consortium name="WormBaseParasite"/>
        </authorList>
    </citation>
    <scope>IDENTIFICATION</scope>
</reference>
<dbReference type="WBParaSite" id="GPLIN_001486300">
    <property type="protein sequence ID" value="GPLIN_001486300"/>
    <property type="gene ID" value="GPLIN_001486300"/>
</dbReference>
<name>A0A183CPQ5_GLOPA</name>
<dbReference type="AlphaFoldDB" id="A0A183CPQ5"/>
<feature type="compositionally biased region" description="Polar residues" evidence="1">
    <location>
        <begin position="1"/>
        <end position="10"/>
    </location>
</feature>
<proteinExistence type="predicted"/>
<feature type="compositionally biased region" description="Basic and acidic residues" evidence="1">
    <location>
        <begin position="145"/>
        <end position="155"/>
    </location>
</feature>
<keyword evidence="2" id="KW-1185">Reference proteome</keyword>
<feature type="compositionally biased region" description="Basic and acidic residues" evidence="1">
    <location>
        <begin position="43"/>
        <end position="52"/>
    </location>
</feature>
<feature type="compositionally biased region" description="Basic and acidic residues" evidence="1">
    <location>
        <begin position="11"/>
        <end position="22"/>
    </location>
</feature>
<accession>A0A183CPQ5</accession>
<feature type="region of interest" description="Disordered" evidence="1">
    <location>
        <begin position="1"/>
        <end position="189"/>
    </location>
</feature>
<reference evidence="2" key="1">
    <citation type="submission" date="2013-12" db="EMBL/GenBank/DDBJ databases">
        <authorList>
            <person name="Aslett M."/>
        </authorList>
    </citation>
    <scope>NUCLEOTIDE SEQUENCE [LARGE SCALE GENOMIC DNA]</scope>
    <source>
        <strain evidence="2">Lindley</strain>
    </source>
</reference>
<organism evidence="2 3">
    <name type="scientific">Globodera pallida</name>
    <name type="common">Potato cyst nematode worm</name>
    <name type="synonym">Heterodera pallida</name>
    <dbReference type="NCBI Taxonomy" id="36090"/>
    <lineage>
        <taxon>Eukaryota</taxon>
        <taxon>Metazoa</taxon>
        <taxon>Ecdysozoa</taxon>
        <taxon>Nematoda</taxon>
        <taxon>Chromadorea</taxon>
        <taxon>Rhabditida</taxon>
        <taxon>Tylenchina</taxon>
        <taxon>Tylenchomorpha</taxon>
        <taxon>Tylenchoidea</taxon>
        <taxon>Heteroderidae</taxon>
        <taxon>Heteroderinae</taxon>
        <taxon>Globodera</taxon>
    </lineage>
</organism>
<evidence type="ECO:0000256" key="1">
    <source>
        <dbReference type="SAM" id="MobiDB-lite"/>
    </source>
</evidence>